<evidence type="ECO:0000313" key="3">
    <source>
        <dbReference type="Proteomes" id="UP000092932"/>
    </source>
</evidence>
<dbReference type="AlphaFoldDB" id="A0A1B2AEN2"/>
<dbReference type="OrthoDB" id="1432662at2"/>
<dbReference type="InterPro" id="IPR052917">
    <property type="entry name" value="Stress-Dev_Protein"/>
</dbReference>
<name>A0A1B2AEN2_9SPHN</name>
<dbReference type="RefSeq" id="WP_067679457.1">
    <property type="nucleotide sequence ID" value="NZ_CP016591.1"/>
</dbReference>
<accession>A0A1B2AEN2</accession>
<reference evidence="2 3" key="1">
    <citation type="submission" date="2016-07" db="EMBL/GenBank/DDBJ databases">
        <title>Complete genome sequence of Altererythrobacter dongtanensis KCTC 22672, a type strain with esterase isolated from tidal flat.</title>
        <authorList>
            <person name="Cheng H."/>
            <person name="Wu Y.-H."/>
            <person name="Zhou P."/>
            <person name="Huo Y.-Y."/>
            <person name="Wang C.-S."/>
            <person name="Xu X.-W."/>
        </authorList>
    </citation>
    <scope>NUCLEOTIDE SEQUENCE [LARGE SCALE GENOMIC DNA]</scope>
    <source>
        <strain evidence="2 3">KCTC 22672</strain>
    </source>
</reference>
<feature type="domain" description="General stress protein FMN-binding split barrel" evidence="1">
    <location>
        <begin position="15"/>
        <end position="136"/>
    </location>
</feature>
<gene>
    <name evidence="2" type="ORF">A6F68_02067</name>
</gene>
<evidence type="ECO:0000313" key="2">
    <source>
        <dbReference type="EMBL" id="ANY20571.1"/>
    </source>
</evidence>
<keyword evidence="3" id="KW-1185">Reference proteome</keyword>
<dbReference type="Pfam" id="PF16242">
    <property type="entry name" value="Pyrid_ox_like"/>
    <property type="match status" value="1"/>
</dbReference>
<dbReference type="InterPro" id="IPR038725">
    <property type="entry name" value="YdaG_split_barrel_FMN-bd"/>
</dbReference>
<evidence type="ECO:0000259" key="1">
    <source>
        <dbReference type="Pfam" id="PF16242"/>
    </source>
</evidence>
<proteinExistence type="predicted"/>
<dbReference type="PATRIC" id="fig|692370.5.peg.2080"/>
<dbReference type="Gene3D" id="2.30.110.10">
    <property type="entry name" value="Electron Transport, Fmn-binding Protein, Chain A"/>
    <property type="match status" value="1"/>
</dbReference>
<dbReference type="PANTHER" id="PTHR34818">
    <property type="entry name" value="PROTEIN BLI-3"/>
    <property type="match status" value="1"/>
</dbReference>
<dbReference type="SUPFAM" id="SSF50475">
    <property type="entry name" value="FMN-binding split barrel"/>
    <property type="match status" value="1"/>
</dbReference>
<protein>
    <recommendedName>
        <fullName evidence="1">General stress protein FMN-binding split barrel domain-containing protein</fullName>
    </recommendedName>
</protein>
<sequence>MHHSKPAADPEQLKKDFWKALADSPFLFLQRTGESDTAVPMSPQLDKDANSAIWFFTHKKSAFAQLGPVTATFQGKGHDMFARFDGTLAVETSQERFDQFWNNFVEAWYDEGKNDPDLLFLRMDLGNAEIWNGDIGLINTAKMALGMYVEPAAEKQHVKETAL</sequence>
<dbReference type="PANTHER" id="PTHR34818:SF1">
    <property type="entry name" value="PROTEIN BLI-3"/>
    <property type="match status" value="1"/>
</dbReference>
<organism evidence="2 3">
    <name type="scientific">Tsuneonella dongtanensis</name>
    <dbReference type="NCBI Taxonomy" id="692370"/>
    <lineage>
        <taxon>Bacteria</taxon>
        <taxon>Pseudomonadati</taxon>
        <taxon>Pseudomonadota</taxon>
        <taxon>Alphaproteobacteria</taxon>
        <taxon>Sphingomonadales</taxon>
        <taxon>Erythrobacteraceae</taxon>
        <taxon>Tsuneonella</taxon>
    </lineage>
</organism>
<dbReference type="KEGG" id="ado:A6F68_02067"/>
<dbReference type="EMBL" id="CP016591">
    <property type="protein sequence ID" value="ANY20571.1"/>
    <property type="molecule type" value="Genomic_DNA"/>
</dbReference>
<dbReference type="InterPro" id="IPR012349">
    <property type="entry name" value="Split_barrel_FMN-bd"/>
</dbReference>
<dbReference type="STRING" id="692370.A6F68_02067"/>
<dbReference type="Proteomes" id="UP000092932">
    <property type="component" value="Chromosome"/>
</dbReference>